<feature type="transmembrane region" description="Helical" evidence="1">
    <location>
        <begin position="6"/>
        <end position="39"/>
    </location>
</feature>
<gene>
    <name evidence="2" type="ORF">AS189_00700</name>
</gene>
<keyword evidence="1" id="KW-1133">Transmembrane helix</keyword>
<reference evidence="3" key="1">
    <citation type="submission" date="2015-11" db="EMBL/GenBank/DDBJ databases">
        <authorList>
            <person name="Kumar R."/>
            <person name="Singh D."/>
            <person name="Swarnkar M.K."/>
            <person name="Singh A.K."/>
            <person name="Kumar S."/>
        </authorList>
    </citation>
    <scope>NUCLEOTIDE SEQUENCE [LARGE SCALE GENOMIC DNA]</scope>
    <source>
        <strain evidence="3">ERGS4:06</strain>
    </source>
</reference>
<proteinExistence type="predicted"/>
<dbReference type="OrthoDB" id="4570571at2"/>
<dbReference type="EMBL" id="CP013200">
    <property type="protein sequence ID" value="ALO65274.1"/>
    <property type="molecule type" value="Genomic_DNA"/>
</dbReference>
<sequence length="63" mass="6369">MSATLAGTAIAATLAISALAFGFWAMLLVALFMAVGAVIGRSIDGSLDLRGVIDALRGKRTSS</sequence>
<name>A0A0S2LUT6_9MICC</name>
<evidence type="ECO:0000313" key="3">
    <source>
        <dbReference type="Proteomes" id="UP000059574"/>
    </source>
</evidence>
<evidence type="ECO:0000313" key="2">
    <source>
        <dbReference type="EMBL" id="ALO65274.1"/>
    </source>
</evidence>
<evidence type="ECO:0008006" key="4">
    <source>
        <dbReference type="Google" id="ProtNLM"/>
    </source>
</evidence>
<dbReference type="Proteomes" id="UP000059574">
    <property type="component" value="Chromosome"/>
</dbReference>
<dbReference type="AlphaFoldDB" id="A0A0S2LUT6"/>
<keyword evidence="1" id="KW-0472">Membrane</keyword>
<protein>
    <recommendedName>
        <fullName evidence="4">Small integral membrane protein</fullName>
    </recommendedName>
</protein>
<accession>A0A0S2LUT6</accession>
<dbReference type="Pfam" id="PF10031">
    <property type="entry name" value="DUF2273"/>
    <property type="match status" value="1"/>
</dbReference>
<reference evidence="2 3" key="2">
    <citation type="journal article" date="2016" name="J. Biotechnol.">
        <title>Complete genome sequence of Arthrobacter alpinus ERGS4:06, a yellow pigmented bacterium tolerant to cold and radiations isolated from Sikkim Himalaya.</title>
        <authorList>
            <person name="Kumar R."/>
            <person name="Singh D."/>
            <person name="Swarnkar M.K."/>
            <person name="Singh A.K."/>
            <person name="Kumar S."/>
        </authorList>
    </citation>
    <scope>NUCLEOTIDE SEQUENCE [LARGE SCALE GENOMIC DNA]</scope>
    <source>
        <strain evidence="2 3">ERGS4:06</strain>
    </source>
</reference>
<dbReference type="InterPro" id="IPR018730">
    <property type="entry name" value="DUF2273"/>
</dbReference>
<keyword evidence="1" id="KW-0812">Transmembrane</keyword>
<dbReference type="RefSeq" id="WP_062285554.1">
    <property type="nucleotide sequence ID" value="NZ_CP013200.1"/>
</dbReference>
<evidence type="ECO:0000256" key="1">
    <source>
        <dbReference type="SAM" id="Phobius"/>
    </source>
</evidence>
<organism evidence="2 3">
    <name type="scientific">Arthrobacter alpinus</name>
    <dbReference type="NCBI Taxonomy" id="656366"/>
    <lineage>
        <taxon>Bacteria</taxon>
        <taxon>Bacillati</taxon>
        <taxon>Actinomycetota</taxon>
        <taxon>Actinomycetes</taxon>
        <taxon>Micrococcales</taxon>
        <taxon>Micrococcaceae</taxon>
        <taxon>Arthrobacter</taxon>
    </lineage>
</organism>